<evidence type="ECO:0000259" key="15">
    <source>
        <dbReference type="SMART" id="SM00471"/>
    </source>
</evidence>
<dbReference type="Gene3D" id="3.40.50.300">
    <property type="entry name" value="P-loop containing nucleotide triphosphate hydrolases"/>
    <property type="match status" value="1"/>
</dbReference>
<evidence type="ECO:0000256" key="7">
    <source>
        <dbReference type="ARBA" id="ARBA00012964"/>
    </source>
</evidence>
<dbReference type="EMBL" id="KQ964246">
    <property type="protein sequence ID" value="KXJ95180.1"/>
    <property type="molecule type" value="Genomic_DNA"/>
</dbReference>
<keyword evidence="12" id="KW-0378">Hydrolase</keyword>
<dbReference type="CDD" id="cd00077">
    <property type="entry name" value="HDc"/>
    <property type="match status" value="1"/>
</dbReference>
<protein>
    <recommendedName>
        <fullName evidence="7">5'-deoxynucleotidase</fullName>
        <ecNumber evidence="7">3.1.3.89</ecNumber>
    </recommendedName>
</protein>
<dbReference type="OrthoDB" id="442176at2759"/>
<dbReference type="GO" id="GO:0005524">
    <property type="term" value="F:ATP binding"/>
    <property type="evidence" value="ECO:0007669"/>
    <property type="project" value="InterPro"/>
</dbReference>
<dbReference type="InterPro" id="IPR006674">
    <property type="entry name" value="HD_domain"/>
</dbReference>
<evidence type="ECO:0000256" key="13">
    <source>
        <dbReference type="RuleBase" id="RU003330"/>
    </source>
</evidence>
<sequence>MAPGDESKMRDLFLELATLKEEKRRGWQLRGISNPESVADHSWLVAMIVLSLDFPPEKKLRLLELALAHDVAEIVTGDLTPADKVSREDKNTREALAMQYFTCRAPGAFTTMLRDRLAEYNNAAERTDEARIVHLADKIEAAVQAQRYLMTSPRDESGAEHGLGDFKVDIEGLDLDIAGGSGLRALRDDLVRRWGAPRWELTYVFAIGGPGSGKGTMCSYLVKGDPRVESISLGEQLRLEAADDTSDFQEFIRKSFELQVVVPATLAVQIIKKKIAQAKKAGKSVFIIDGFPRSVKQLKAFEAEIDGSYSTIYLKCPVSVLADRLASRAKSSGRDDDQDAQARQRRAEEHEKSTNEILKELQRNTVHEIDACQKPDEVASRAAECLKLESKW</sequence>
<accession>A0A136JDF6</accession>
<dbReference type="InterPro" id="IPR039356">
    <property type="entry name" value="YfbR/HDDC2"/>
</dbReference>
<dbReference type="AlphaFoldDB" id="A0A136JDF6"/>
<keyword evidence="10" id="KW-0547">Nucleotide-binding</keyword>
<keyword evidence="9" id="KW-0479">Metal-binding</keyword>
<dbReference type="PROSITE" id="PS00113">
    <property type="entry name" value="ADENYLATE_KINASE"/>
    <property type="match status" value="1"/>
</dbReference>
<dbReference type="InParanoid" id="A0A136JDF6"/>
<feature type="domain" description="HD/PDEase" evidence="15">
    <location>
        <begin position="34"/>
        <end position="151"/>
    </location>
</feature>
<evidence type="ECO:0000256" key="4">
    <source>
        <dbReference type="ARBA" id="ARBA00004074"/>
    </source>
</evidence>
<feature type="region of interest" description="Disordered" evidence="14">
    <location>
        <begin position="329"/>
        <end position="359"/>
    </location>
</feature>
<dbReference type="PANTHER" id="PTHR11845">
    <property type="entry name" value="5'-DEOXYNUCLEOTIDASE HDDC2"/>
    <property type="match status" value="1"/>
</dbReference>
<comment type="subunit">
    <text evidence="6">Homodimer.</text>
</comment>
<dbReference type="SUPFAM" id="SSF52540">
    <property type="entry name" value="P-loop containing nucleoside triphosphate hydrolases"/>
    <property type="match status" value="1"/>
</dbReference>
<evidence type="ECO:0000256" key="10">
    <source>
        <dbReference type="ARBA" id="ARBA00022741"/>
    </source>
</evidence>
<evidence type="ECO:0000256" key="12">
    <source>
        <dbReference type="ARBA" id="ARBA00022801"/>
    </source>
</evidence>
<evidence type="ECO:0000256" key="6">
    <source>
        <dbReference type="ARBA" id="ARBA00011738"/>
    </source>
</evidence>
<dbReference type="Gene3D" id="1.10.3210.10">
    <property type="entry name" value="Hypothetical protein af1432"/>
    <property type="match status" value="1"/>
</dbReference>
<comment type="function">
    <text evidence="4">Catalyzes the dephosphorylation of the nucleoside 5'-monophosphates deoxyadenosine monophosphate (dAMP), deoxycytidine monophosphate (dCMP), deoxyguanosine monophosphate (dGMP) and deoxythymidine monophosphate (dTMP).</text>
</comment>
<comment type="similarity">
    <text evidence="13">Belongs to the adenylate kinase family.</text>
</comment>
<evidence type="ECO:0000256" key="2">
    <source>
        <dbReference type="ARBA" id="ARBA00001936"/>
    </source>
</evidence>
<comment type="similarity">
    <text evidence="5">Belongs to the HDDC2 family.</text>
</comment>
<name>A0A136JDF6_9PEZI</name>
<dbReference type="InterPro" id="IPR027417">
    <property type="entry name" value="P-loop_NTPase"/>
</dbReference>
<evidence type="ECO:0000256" key="1">
    <source>
        <dbReference type="ARBA" id="ARBA00001638"/>
    </source>
</evidence>
<dbReference type="Pfam" id="PF00406">
    <property type="entry name" value="ADK"/>
    <property type="match status" value="1"/>
</dbReference>
<evidence type="ECO:0000256" key="8">
    <source>
        <dbReference type="ARBA" id="ARBA00022679"/>
    </source>
</evidence>
<organism evidence="16 17">
    <name type="scientific">Microdochium bolleyi</name>
    <dbReference type="NCBI Taxonomy" id="196109"/>
    <lineage>
        <taxon>Eukaryota</taxon>
        <taxon>Fungi</taxon>
        <taxon>Dikarya</taxon>
        <taxon>Ascomycota</taxon>
        <taxon>Pezizomycotina</taxon>
        <taxon>Sordariomycetes</taxon>
        <taxon>Xylariomycetidae</taxon>
        <taxon>Xylariales</taxon>
        <taxon>Microdochiaceae</taxon>
        <taxon>Microdochium</taxon>
    </lineage>
</organism>
<dbReference type="GO" id="GO:0006139">
    <property type="term" value="P:nucleobase-containing compound metabolic process"/>
    <property type="evidence" value="ECO:0007669"/>
    <property type="project" value="InterPro"/>
</dbReference>
<dbReference type="EC" id="3.1.3.89" evidence="7"/>
<dbReference type="SUPFAM" id="SSF109604">
    <property type="entry name" value="HD-domain/PDEase-like"/>
    <property type="match status" value="1"/>
</dbReference>
<evidence type="ECO:0000256" key="5">
    <source>
        <dbReference type="ARBA" id="ARBA00009999"/>
    </source>
</evidence>
<gene>
    <name evidence="16" type="ORF">Micbo1qcDRAFT_143402</name>
</gene>
<keyword evidence="17" id="KW-1185">Reference proteome</keyword>
<dbReference type="STRING" id="196109.A0A136JDF6"/>
<evidence type="ECO:0000313" key="17">
    <source>
        <dbReference type="Proteomes" id="UP000070501"/>
    </source>
</evidence>
<dbReference type="InterPro" id="IPR003607">
    <property type="entry name" value="HD/PDEase_dom"/>
</dbReference>
<dbReference type="GO" id="GO:0002953">
    <property type="term" value="F:5'-deoxynucleotidase activity"/>
    <property type="evidence" value="ECO:0007669"/>
    <property type="project" value="UniProtKB-EC"/>
</dbReference>
<keyword evidence="11 13" id="KW-0418">Kinase</keyword>
<proteinExistence type="inferred from homology"/>
<comment type="cofactor">
    <cofactor evidence="2">
        <name>Mn(2+)</name>
        <dbReference type="ChEBI" id="CHEBI:29035"/>
    </cofactor>
</comment>
<comment type="cofactor">
    <cofactor evidence="3">
        <name>Co(2+)</name>
        <dbReference type="ChEBI" id="CHEBI:48828"/>
    </cofactor>
</comment>
<evidence type="ECO:0000256" key="9">
    <source>
        <dbReference type="ARBA" id="ARBA00022723"/>
    </source>
</evidence>
<dbReference type="GO" id="GO:0005737">
    <property type="term" value="C:cytoplasm"/>
    <property type="evidence" value="ECO:0007669"/>
    <property type="project" value="TreeGrafter"/>
</dbReference>
<evidence type="ECO:0000256" key="14">
    <source>
        <dbReference type="SAM" id="MobiDB-lite"/>
    </source>
</evidence>
<reference evidence="17" key="1">
    <citation type="submission" date="2016-02" db="EMBL/GenBank/DDBJ databases">
        <title>Draft genome sequence of Microdochium bolleyi, a fungal endophyte of beachgrass.</title>
        <authorList>
            <consortium name="DOE Joint Genome Institute"/>
            <person name="David A.S."/>
            <person name="May G."/>
            <person name="Haridas S."/>
            <person name="Lim J."/>
            <person name="Wang M."/>
            <person name="Labutti K."/>
            <person name="Lipzen A."/>
            <person name="Barry K."/>
            <person name="Grigoriev I.V."/>
        </authorList>
    </citation>
    <scope>NUCLEOTIDE SEQUENCE [LARGE SCALE GENOMIC DNA]</scope>
    <source>
        <strain evidence="17">J235TASD1</strain>
    </source>
</reference>
<dbReference type="PANTHER" id="PTHR11845:SF13">
    <property type="entry name" value="5'-DEOXYNUCLEOTIDASE HDDC2"/>
    <property type="match status" value="1"/>
</dbReference>
<evidence type="ECO:0000313" key="16">
    <source>
        <dbReference type="EMBL" id="KXJ95180.1"/>
    </source>
</evidence>
<dbReference type="PRINTS" id="PR00094">
    <property type="entry name" value="ADENYLTKNASE"/>
</dbReference>
<dbReference type="HAMAP" id="MF_00235">
    <property type="entry name" value="Adenylate_kinase_Adk"/>
    <property type="match status" value="1"/>
</dbReference>
<evidence type="ECO:0000256" key="3">
    <source>
        <dbReference type="ARBA" id="ARBA00001941"/>
    </source>
</evidence>
<dbReference type="GO" id="GO:0046872">
    <property type="term" value="F:metal ion binding"/>
    <property type="evidence" value="ECO:0007669"/>
    <property type="project" value="UniProtKB-KW"/>
</dbReference>
<dbReference type="Proteomes" id="UP000070501">
    <property type="component" value="Unassembled WGS sequence"/>
</dbReference>
<dbReference type="GO" id="GO:0019205">
    <property type="term" value="F:nucleobase-containing compound kinase activity"/>
    <property type="evidence" value="ECO:0007669"/>
    <property type="project" value="InterPro"/>
</dbReference>
<keyword evidence="8 13" id="KW-0808">Transferase</keyword>
<dbReference type="SMART" id="SM00471">
    <property type="entry name" value="HDc"/>
    <property type="match status" value="1"/>
</dbReference>
<comment type="catalytic activity">
    <reaction evidence="1">
        <text>a 2'-deoxyribonucleoside 5'-phosphate + H2O = a 2'-deoxyribonucleoside + phosphate</text>
        <dbReference type="Rhea" id="RHEA:36167"/>
        <dbReference type="ChEBI" id="CHEBI:15377"/>
        <dbReference type="ChEBI" id="CHEBI:18274"/>
        <dbReference type="ChEBI" id="CHEBI:43474"/>
        <dbReference type="ChEBI" id="CHEBI:65317"/>
        <dbReference type="EC" id="3.1.3.89"/>
    </reaction>
</comment>
<evidence type="ECO:0000256" key="11">
    <source>
        <dbReference type="ARBA" id="ARBA00022777"/>
    </source>
</evidence>
<feature type="compositionally biased region" description="Basic and acidic residues" evidence="14">
    <location>
        <begin position="332"/>
        <end position="359"/>
    </location>
</feature>
<dbReference type="InterPro" id="IPR033690">
    <property type="entry name" value="Adenylat_kinase_CS"/>
</dbReference>
<dbReference type="Pfam" id="PF13023">
    <property type="entry name" value="HD_3"/>
    <property type="match status" value="1"/>
</dbReference>
<dbReference type="InterPro" id="IPR000850">
    <property type="entry name" value="Adenylat/UMP-CMP_kin"/>
</dbReference>